<dbReference type="AlphaFoldDB" id="A0A0S7YDK8"/>
<dbReference type="Pfam" id="PF00285">
    <property type="entry name" value="Citrate_synt"/>
    <property type="match status" value="1"/>
</dbReference>
<dbReference type="InterPro" id="IPR016143">
    <property type="entry name" value="Citrate_synth-like_sm_a-sub"/>
</dbReference>
<dbReference type="PATRIC" id="fig|1703772.3.peg.1618"/>
<dbReference type="UniPathway" id="UPA00223"/>
<dbReference type="Proteomes" id="UP000051012">
    <property type="component" value="Unassembled WGS sequence"/>
</dbReference>
<sequence length="426" mass="47211">MSKLKEKLAKTIPALRDEIKDFMKQHGNKVISQVTVTQAYGGMRGVKALVCDTSVVPPDKGLIIRGKPIAELKDKLPEAVFYLLVTGEMPDDEAVKDLTKDLKSRAKVPDYVWKILEQMPKDSHPMVMFSLGILAMEKESVFRKKYDEGLTKTDFWDPTLEDCLNLIAKLPTLAAGIYRMRFNKGKRIDPDAQLDWAGDYARMLGVKDSTGEFANLMRLYMVLHSDHEGGNVSAHTCHCVGSALSDAYYAVSAGLNGLAGPLHGLANQMCLRWVIMVKDKFGGVPTDEQLKQFAWDTLNSGQVIPGYGHAVLRVTDPRFAAFHDFGAKVCPDDPLYQIVAKVYKVIPGVLKEHGKAKDPWPNVDAASGCLLYNFGLTEFEYYTVLFGVSRAMGMCSQLIVSRALGEAIERPKSVTTQWVKQEVAKG</sequence>
<reference evidence="6 7" key="1">
    <citation type="journal article" date="2015" name="Microbiome">
        <title>Genomic resolution of linkages in carbon, nitrogen, and sulfur cycling among widespread estuary sediment bacteria.</title>
        <authorList>
            <person name="Baker B.J."/>
            <person name="Lazar C.S."/>
            <person name="Teske A.P."/>
            <person name="Dick G.J."/>
        </authorList>
    </citation>
    <scope>NUCLEOTIDE SEQUENCE [LARGE SCALE GENOMIC DNA]</scope>
    <source>
        <strain evidence="6">DG_78</strain>
    </source>
</reference>
<proteinExistence type="inferred from homology"/>
<evidence type="ECO:0000313" key="6">
    <source>
        <dbReference type="EMBL" id="KPJ72814.1"/>
    </source>
</evidence>
<dbReference type="PANTHER" id="PTHR11739">
    <property type="entry name" value="CITRATE SYNTHASE"/>
    <property type="match status" value="1"/>
</dbReference>
<evidence type="ECO:0000256" key="3">
    <source>
        <dbReference type="ARBA" id="ARBA00012972"/>
    </source>
</evidence>
<dbReference type="Gene3D" id="1.10.580.10">
    <property type="entry name" value="Citrate Synthase, domain 1"/>
    <property type="match status" value="1"/>
</dbReference>
<dbReference type="InterPro" id="IPR016142">
    <property type="entry name" value="Citrate_synth-like_lrg_a-sub"/>
</dbReference>
<evidence type="ECO:0000256" key="2">
    <source>
        <dbReference type="ARBA" id="ARBA00010566"/>
    </source>
</evidence>
<organism evidence="6 7">
    <name type="scientific">candidate division TA06 bacterium DG_78</name>
    <dbReference type="NCBI Taxonomy" id="1703772"/>
    <lineage>
        <taxon>Bacteria</taxon>
        <taxon>Bacteria division TA06</taxon>
    </lineage>
</organism>
<dbReference type="PROSITE" id="PS00480">
    <property type="entry name" value="CITRATE_SYNTHASE"/>
    <property type="match status" value="1"/>
</dbReference>
<dbReference type="InterPro" id="IPR002020">
    <property type="entry name" value="Citrate_synthase"/>
</dbReference>
<keyword evidence="4 5" id="KW-0808">Transferase</keyword>
<evidence type="ECO:0000256" key="1">
    <source>
        <dbReference type="ARBA" id="ARBA00005163"/>
    </source>
</evidence>
<dbReference type="GO" id="GO:0005975">
    <property type="term" value="P:carbohydrate metabolic process"/>
    <property type="evidence" value="ECO:0007669"/>
    <property type="project" value="TreeGrafter"/>
</dbReference>
<keyword evidence="6" id="KW-0012">Acyltransferase</keyword>
<dbReference type="EMBL" id="LJNI01000054">
    <property type="protein sequence ID" value="KPJ72814.1"/>
    <property type="molecule type" value="Genomic_DNA"/>
</dbReference>
<gene>
    <name evidence="6" type="ORF">AMJ52_05105</name>
</gene>
<dbReference type="SUPFAM" id="SSF48256">
    <property type="entry name" value="Citrate synthase"/>
    <property type="match status" value="1"/>
</dbReference>
<dbReference type="EC" id="2.3.3.16" evidence="3"/>
<comment type="caution">
    <text evidence="6">The sequence shown here is derived from an EMBL/GenBank/DDBJ whole genome shotgun (WGS) entry which is preliminary data.</text>
</comment>
<dbReference type="Gene3D" id="1.10.230.10">
    <property type="entry name" value="Cytochrome P450-Terp, domain 2"/>
    <property type="match status" value="1"/>
</dbReference>
<dbReference type="PRINTS" id="PR00143">
    <property type="entry name" value="CITRTSNTHASE"/>
</dbReference>
<dbReference type="InterPro" id="IPR036969">
    <property type="entry name" value="Citrate_synthase_sf"/>
</dbReference>
<dbReference type="GO" id="GO:0006099">
    <property type="term" value="P:tricarboxylic acid cycle"/>
    <property type="evidence" value="ECO:0007669"/>
    <property type="project" value="UniProtKB-UniPathway"/>
</dbReference>
<dbReference type="GO" id="GO:0036440">
    <property type="term" value="F:citrate synthase activity"/>
    <property type="evidence" value="ECO:0007669"/>
    <property type="project" value="UniProtKB-EC"/>
</dbReference>
<comment type="similarity">
    <text evidence="2 5">Belongs to the citrate synthase family.</text>
</comment>
<dbReference type="NCBIfam" id="NF007128">
    <property type="entry name" value="PRK09569.1"/>
    <property type="match status" value="1"/>
</dbReference>
<protein>
    <recommendedName>
        <fullName evidence="3">citrate synthase (unknown stereospecificity)</fullName>
        <ecNumber evidence="3">2.3.3.16</ecNumber>
    </recommendedName>
</protein>
<dbReference type="InterPro" id="IPR019810">
    <property type="entry name" value="Citrate_synthase_AS"/>
</dbReference>
<name>A0A0S7YDK8_UNCT6</name>
<evidence type="ECO:0000256" key="5">
    <source>
        <dbReference type="RuleBase" id="RU003406"/>
    </source>
</evidence>
<dbReference type="PANTHER" id="PTHR11739:SF8">
    <property type="entry name" value="CITRATE SYNTHASE, MITOCHONDRIAL"/>
    <property type="match status" value="1"/>
</dbReference>
<evidence type="ECO:0000256" key="4">
    <source>
        <dbReference type="ARBA" id="ARBA00022679"/>
    </source>
</evidence>
<evidence type="ECO:0000313" key="7">
    <source>
        <dbReference type="Proteomes" id="UP000051012"/>
    </source>
</evidence>
<comment type="pathway">
    <text evidence="1">Carbohydrate metabolism; tricarboxylic acid cycle.</text>
</comment>
<accession>A0A0S7YDK8</accession>